<evidence type="ECO:0000256" key="6">
    <source>
        <dbReference type="ARBA" id="ARBA00023136"/>
    </source>
</evidence>
<dbReference type="Proteomes" id="UP000289437">
    <property type="component" value="Unassembled WGS sequence"/>
</dbReference>
<evidence type="ECO:0000256" key="4">
    <source>
        <dbReference type="ARBA" id="ARBA00022692"/>
    </source>
</evidence>
<dbReference type="GO" id="GO:0006605">
    <property type="term" value="P:protein targeting"/>
    <property type="evidence" value="ECO:0007669"/>
    <property type="project" value="InterPro"/>
</dbReference>
<evidence type="ECO:0000256" key="1">
    <source>
        <dbReference type="ARBA" id="ARBA00004651"/>
    </source>
</evidence>
<keyword evidence="3" id="KW-1003">Cell membrane</keyword>
<evidence type="ECO:0000256" key="7">
    <source>
        <dbReference type="SAM" id="Phobius"/>
    </source>
</evidence>
<evidence type="ECO:0000313" key="9">
    <source>
        <dbReference type="Proteomes" id="UP000289437"/>
    </source>
</evidence>
<feature type="transmembrane region" description="Helical" evidence="7">
    <location>
        <begin position="138"/>
        <end position="158"/>
    </location>
</feature>
<keyword evidence="4 7" id="KW-0812">Transmembrane</keyword>
<keyword evidence="8" id="KW-0969">Cilium</keyword>
<comment type="similarity">
    <text evidence="2">Belongs to the FliR/MopE/SpaR family.</text>
</comment>
<feature type="transmembrane region" description="Helical" evidence="7">
    <location>
        <begin position="75"/>
        <end position="95"/>
    </location>
</feature>
<dbReference type="OrthoDB" id="9807748at2"/>
<protein>
    <submittedName>
        <fullName evidence="8">Flagellar biosynthesis protein FliR</fullName>
    </submittedName>
</protein>
<dbReference type="GO" id="GO:0005886">
    <property type="term" value="C:plasma membrane"/>
    <property type="evidence" value="ECO:0007669"/>
    <property type="project" value="UniProtKB-SubCell"/>
</dbReference>
<dbReference type="EMBL" id="RDSM01000002">
    <property type="protein sequence ID" value="RXH56606.1"/>
    <property type="molecule type" value="Genomic_DNA"/>
</dbReference>
<dbReference type="PANTHER" id="PTHR30065:SF1">
    <property type="entry name" value="SURFACE PRESENTATION OF ANTIGENS PROTEIN SPAR"/>
    <property type="match status" value="1"/>
</dbReference>
<evidence type="ECO:0000256" key="5">
    <source>
        <dbReference type="ARBA" id="ARBA00022989"/>
    </source>
</evidence>
<gene>
    <name evidence="8" type="ORF">GRAN_3463</name>
</gene>
<proteinExistence type="inferred from homology"/>
<dbReference type="PRINTS" id="PR00953">
    <property type="entry name" value="TYPE3IMRPROT"/>
</dbReference>
<feature type="transmembrane region" description="Helical" evidence="7">
    <location>
        <begin position="52"/>
        <end position="69"/>
    </location>
</feature>
<dbReference type="AlphaFoldDB" id="A0A4Q0T4U3"/>
<feature type="transmembrane region" description="Helical" evidence="7">
    <location>
        <begin position="20"/>
        <end position="40"/>
    </location>
</feature>
<evidence type="ECO:0000313" key="8">
    <source>
        <dbReference type="EMBL" id="RXH56606.1"/>
    </source>
</evidence>
<organism evidence="8 9">
    <name type="scientific">Granulicella sibirica</name>
    <dbReference type="NCBI Taxonomy" id="2479048"/>
    <lineage>
        <taxon>Bacteria</taxon>
        <taxon>Pseudomonadati</taxon>
        <taxon>Acidobacteriota</taxon>
        <taxon>Terriglobia</taxon>
        <taxon>Terriglobales</taxon>
        <taxon>Acidobacteriaceae</taxon>
        <taxon>Granulicella</taxon>
    </lineage>
</organism>
<evidence type="ECO:0000256" key="3">
    <source>
        <dbReference type="ARBA" id="ARBA00022475"/>
    </source>
</evidence>
<keyword evidence="6 7" id="KW-0472">Membrane</keyword>
<dbReference type="PANTHER" id="PTHR30065">
    <property type="entry name" value="FLAGELLAR BIOSYNTHETIC PROTEIN FLIR"/>
    <property type="match status" value="1"/>
</dbReference>
<accession>A0A4Q0T4U3</accession>
<dbReference type="RefSeq" id="WP_128914036.1">
    <property type="nucleotide sequence ID" value="NZ_RDSM01000002.1"/>
</dbReference>
<feature type="transmembrane region" description="Helical" evidence="7">
    <location>
        <begin position="227"/>
        <end position="246"/>
    </location>
</feature>
<sequence>MTLVYPTPNGANVIQDWPQFLAAGVLVMVRISGLFVFAPIFNSAAIPTRVKAGLAFAITILLAPAVASVPDAHAMLDVGALLGELGVGLVFGLSLSLLNESLMFAGTMLGMEFSFSLVNLLDPNTRIETPVLGQMLDWLGILVIVGAGLDRTLLAAVVRSFVVVPVGRGVIEAATGVAMVRMGGGIFLAGMQLASPVIAAALSVEVTIGLIGKLAPQLPTQVVGIPVKTLISYGVLIGSLAVWPGWIERHFTSLLDAAGRMLVRA</sequence>
<comment type="subcellular location">
    <subcellularLocation>
        <location evidence="1">Cell membrane</location>
        <topology evidence="1">Multi-pass membrane protein</topology>
    </subcellularLocation>
</comment>
<evidence type="ECO:0000256" key="2">
    <source>
        <dbReference type="ARBA" id="ARBA00009772"/>
    </source>
</evidence>
<keyword evidence="8" id="KW-0966">Cell projection</keyword>
<dbReference type="Pfam" id="PF01311">
    <property type="entry name" value="Bac_export_1"/>
    <property type="match status" value="1"/>
</dbReference>
<dbReference type="InterPro" id="IPR002010">
    <property type="entry name" value="T3SS_IM_R"/>
</dbReference>
<reference evidence="9" key="2">
    <citation type="submission" date="2019-02" db="EMBL/GenBank/DDBJ databases">
        <title>Granulicella sibirica sp. nov., a psychrotolerant acidobacterium isolated from an organic soil layer in forested tundra, West Siberia.</title>
        <authorList>
            <person name="Oshkin I.Y."/>
            <person name="Kulichevskaya I.S."/>
            <person name="Rijpstra W.I.C."/>
            <person name="Sinninghe Damste J.S."/>
            <person name="Rakitin A.L."/>
            <person name="Ravin N.V."/>
            <person name="Dedysh S.N."/>
        </authorList>
    </citation>
    <scope>NUCLEOTIDE SEQUENCE [LARGE SCALE GENOMIC DNA]</scope>
    <source>
        <strain evidence="9">AF10</strain>
    </source>
</reference>
<reference evidence="8 9" key="1">
    <citation type="submission" date="2018-11" db="EMBL/GenBank/DDBJ databases">
        <authorList>
            <person name="Mardanov A.V."/>
            <person name="Ravin N.V."/>
            <person name="Dedysh S.N."/>
        </authorList>
    </citation>
    <scope>NUCLEOTIDE SEQUENCE [LARGE SCALE GENOMIC DNA]</scope>
    <source>
        <strain evidence="8 9">AF10</strain>
    </source>
</reference>
<comment type="caution">
    <text evidence="8">The sequence shown here is derived from an EMBL/GenBank/DDBJ whole genome shotgun (WGS) entry which is preliminary data.</text>
</comment>
<keyword evidence="8" id="KW-0282">Flagellum</keyword>
<keyword evidence="9" id="KW-1185">Reference proteome</keyword>
<keyword evidence="5 7" id="KW-1133">Transmembrane helix</keyword>
<name>A0A4Q0T4U3_9BACT</name>